<keyword evidence="2" id="KW-1185">Reference proteome</keyword>
<evidence type="ECO:0000313" key="2">
    <source>
        <dbReference type="Proteomes" id="UP000334990"/>
    </source>
</evidence>
<gene>
    <name evidence="1" type="ORF">Acor_21480</name>
</gene>
<dbReference type="EMBL" id="BLAD01000043">
    <property type="protein sequence ID" value="GES00085.1"/>
    <property type="molecule type" value="Genomic_DNA"/>
</dbReference>
<organism evidence="1 2">
    <name type="scientific">Acrocarpospora corrugata</name>
    <dbReference type="NCBI Taxonomy" id="35763"/>
    <lineage>
        <taxon>Bacteria</taxon>
        <taxon>Bacillati</taxon>
        <taxon>Actinomycetota</taxon>
        <taxon>Actinomycetes</taxon>
        <taxon>Streptosporangiales</taxon>
        <taxon>Streptosporangiaceae</taxon>
        <taxon>Acrocarpospora</taxon>
    </lineage>
</organism>
<dbReference type="Proteomes" id="UP000334990">
    <property type="component" value="Unassembled WGS sequence"/>
</dbReference>
<evidence type="ECO:0000313" key="1">
    <source>
        <dbReference type="EMBL" id="GES00085.1"/>
    </source>
</evidence>
<name>A0A5M3VTF5_9ACTN</name>
<accession>A0A5M3VTF5</accession>
<comment type="caution">
    <text evidence="1">The sequence shown here is derived from an EMBL/GenBank/DDBJ whole genome shotgun (WGS) entry which is preliminary data.</text>
</comment>
<reference evidence="1 2" key="1">
    <citation type="submission" date="2019-10" db="EMBL/GenBank/DDBJ databases">
        <title>Whole genome shotgun sequence of Acrocarpospora corrugata NBRC 13972.</title>
        <authorList>
            <person name="Ichikawa N."/>
            <person name="Kimura A."/>
            <person name="Kitahashi Y."/>
            <person name="Komaki H."/>
            <person name="Oguchi A."/>
        </authorList>
    </citation>
    <scope>NUCLEOTIDE SEQUENCE [LARGE SCALE GENOMIC DNA]</scope>
    <source>
        <strain evidence="1 2">NBRC 13972</strain>
    </source>
</reference>
<proteinExistence type="predicted"/>
<dbReference type="AlphaFoldDB" id="A0A5M3VTF5"/>
<protein>
    <submittedName>
        <fullName evidence="1">Uncharacterized protein</fullName>
    </submittedName>
</protein>
<sequence>MGAELTDGLADGGLGDAVPIQEGAFAGDGVVCEDDSGADLGGEIVGDLLVDGREVVGAGGAGKADVAAFAGDGVVQAAVAQLTVEWVSSGETSAVIRSSSRDALDTLAYQQVNHNNEMTSLQTRDLISGALAEYKK</sequence>